<dbReference type="PIRSF" id="PIRSF002741">
    <property type="entry name" value="MppA"/>
    <property type="match status" value="1"/>
</dbReference>
<protein>
    <recommendedName>
        <fullName evidence="6">Solute-binding protein family 5 domain-containing protein</fullName>
    </recommendedName>
</protein>
<sequence length="619" mass="65806">MTQVSGKQRGRIFVALALVAVLVTACSGAGSATKDAARSYDTLPEQAGHPKNGGTVTVALTPGLSPNFIYPYPPASANGTVIGRGLMWRSLYRPSGEGDKIVDAGSSLAEDPAYSPDRKTVTIKMKHYKWSDGAPVTAGDVVFSLALLKAALAESPANWSFYTPGQFPDGVTAKATTPDTLTLGLKTAYNPSYLLSMLTLLYVMPSTQWNIARAGGPHLDYTKPKNATAIYKYLTKESGAQSTFASNPLWQVVNGPYRLKSFDSTTGSFSLVPNKSYSGPGTSRLDQIDFKAFTSAAAVLNQFKAGNLTVGTLDSGFIAQIPALKAKGYNVYGAPAPARFDSLTINFKNTVDNFGKVISQAYVRQALQRLIDQRGYIASRGIYNGAGSLNYSTAGSDSPYPPRFGDNPPYPHDPAAAEKLLTDNGWKVVPDGSTTCVRPGTGPGECGAGIPQGQTISFTLASANTPAYVGARDVAFASAAKRLGIEVKIVTKALNYMYANYGNTFAPAKKNEWAMQDNGSLYLAAGYPSSNTVFNTGGSFNLGGFQDAEADKLIDASTFGADAKVLSTEVTRLAEDLPVLFLPTPHTLVVWKDTLSGPPASFKALLSFLYAPEQWYFHG</sequence>
<proteinExistence type="inferred from homology"/>
<dbReference type="Gene3D" id="3.40.190.10">
    <property type="entry name" value="Periplasmic binding protein-like II"/>
    <property type="match status" value="1"/>
</dbReference>
<comment type="caution">
    <text evidence="7">The sequence shown here is derived from an EMBL/GenBank/DDBJ whole genome shotgun (WGS) entry which is preliminary data.</text>
</comment>
<name>A0ABS3RC55_9ACTN</name>
<reference evidence="7 8" key="1">
    <citation type="submission" date="2021-03" db="EMBL/GenBank/DDBJ databases">
        <authorList>
            <person name="Kanchanasin P."/>
            <person name="Saeng-In P."/>
            <person name="Phongsopitanun W."/>
            <person name="Yuki M."/>
            <person name="Kudo T."/>
            <person name="Ohkuma M."/>
            <person name="Tanasupawat S."/>
        </authorList>
    </citation>
    <scope>NUCLEOTIDE SEQUENCE [LARGE SCALE GENOMIC DNA]</scope>
    <source>
        <strain evidence="7 8">L46</strain>
    </source>
</reference>
<dbReference type="PROSITE" id="PS51257">
    <property type="entry name" value="PROKAR_LIPOPROTEIN"/>
    <property type="match status" value="1"/>
</dbReference>
<feature type="domain" description="Solute-binding protein family 5" evidence="6">
    <location>
        <begin position="107"/>
        <end position="503"/>
    </location>
</feature>
<dbReference type="SUPFAM" id="SSF53850">
    <property type="entry name" value="Periplasmic binding protein-like II"/>
    <property type="match status" value="1"/>
</dbReference>
<feature type="signal peptide" evidence="5">
    <location>
        <begin position="1"/>
        <end position="31"/>
    </location>
</feature>
<organism evidence="7 8">
    <name type="scientific">Actinomadura nitritigenes</name>
    <dbReference type="NCBI Taxonomy" id="134602"/>
    <lineage>
        <taxon>Bacteria</taxon>
        <taxon>Bacillati</taxon>
        <taxon>Actinomycetota</taxon>
        <taxon>Actinomycetes</taxon>
        <taxon>Streptosporangiales</taxon>
        <taxon>Thermomonosporaceae</taxon>
        <taxon>Actinomadura</taxon>
    </lineage>
</organism>
<evidence type="ECO:0000256" key="5">
    <source>
        <dbReference type="SAM" id="SignalP"/>
    </source>
</evidence>
<evidence type="ECO:0000259" key="6">
    <source>
        <dbReference type="Pfam" id="PF00496"/>
    </source>
</evidence>
<evidence type="ECO:0000256" key="2">
    <source>
        <dbReference type="ARBA" id="ARBA00005695"/>
    </source>
</evidence>
<dbReference type="RefSeq" id="WP_208271751.1">
    <property type="nucleotide sequence ID" value="NZ_BAAAGM010000026.1"/>
</dbReference>
<dbReference type="InterPro" id="IPR030678">
    <property type="entry name" value="Peptide/Ni-bd"/>
</dbReference>
<dbReference type="PANTHER" id="PTHR30290:SF10">
    <property type="entry name" value="PERIPLASMIC OLIGOPEPTIDE-BINDING PROTEIN-RELATED"/>
    <property type="match status" value="1"/>
</dbReference>
<evidence type="ECO:0000256" key="4">
    <source>
        <dbReference type="ARBA" id="ARBA00022729"/>
    </source>
</evidence>
<dbReference type="EMBL" id="JAGEOK010000033">
    <property type="protein sequence ID" value="MBO2443437.1"/>
    <property type="molecule type" value="Genomic_DNA"/>
</dbReference>
<dbReference type="Pfam" id="PF00496">
    <property type="entry name" value="SBP_bac_5"/>
    <property type="match status" value="1"/>
</dbReference>
<evidence type="ECO:0000313" key="7">
    <source>
        <dbReference type="EMBL" id="MBO2443437.1"/>
    </source>
</evidence>
<feature type="chain" id="PRO_5047251143" description="Solute-binding protein family 5 domain-containing protein" evidence="5">
    <location>
        <begin position="32"/>
        <end position="619"/>
    </location>
</feature>
<evidence type="ECO:0000256" key="1">
    <source>
        <dbReference type="ARBA" id="ARBA00004196"/>
    </source>
</evidence>
<keyword evidence="4 5" id="KW-0732">Signal</keyword>
<dbReference type="PANTHER" id="PTHR30290">
    <property type="entry name" value="PERIPLASMIC BINDING COMPONENT OF ABC TRANSPORTER"/>
    <property type="match status" value="1"/>
</dbReference>
<gene>
    <name evidence="7" type="ORF">J4557_38525</name>
</gene>
<dbReference type="InterPro" id="IPR039424">
    <property type="entry name" value="SBP_5"/>
</dbReference>
<keyword evidence="3" id="KW-0813">Transport</keyword>
<comment type="similarity">
    <text evidence="2">Belongs to the bacterial solute-binding protein 5 family.</text>
</comment>
<evidence type="ECO:0000256" key="3">
    <source>
        <dbReference type="ARBA" id="ARBA00022448"/>
    </source>
</evidence>
<dbReference type="Proteomes" id="UP000666915">
    <property type="component" value="Unassembled WGS sequence"/>
</dbReference>
<dbReference type="InterPro" id="IPR000914">
    <property type="entry name" value="SBP_5_dom"/>
</dbReference>
<comment type="subcellular location">
    <subcellularLocation>
        <location evidence="1">Cell envelope</location>
    </subcellularLocation>
</comment>
<accession>A0ABS3RC55</accession>
<evidence type="ECO:0000313" key="8">
    <source>
        <dbReference type="Proteomes" id="UP000666915"/>
    </source>
</evidence>
<keyword evidence="8" id="KW-1185">Reference proteome</keyword>
<dbReference type="Gene3D" id="3.10.105.10">
    <property type="entry name" value="Dipeptide-binding Protein, Domain 3"/>
    <property type="match status" value="1"/>
</dbReference>